<reference evidence="1 2" key="1">
    <citation type="submission" date="2020-05" db="EMBL/GenBank/DDBJ databases">
        <title>Whole genome sequencing and identification of novel metabolites from Paenibacillus alvei strain JR949.</title>
        <authorList>
            <person name="Rajendhran J."/>
            <person name="Sree Pranav P."/>
            <person name="Mahalakshmi B."/>
            <person name="Karthikeyan R."/>
        </authorList>
    </citation>
    <scope>NUCLEOTIDE SEQUENCE [LARGE SCALE GENOMIC DNA]</scope>
    <source>
        <strain evidence="1 2">JR949</strain>
    </source>
</reference>
<evidence type="ECO:0000313" key="2">
    <source>
        <dbReference type="Proteomes" id="UP000552038"/>
    </source>
</evidence>
<sequence length="46" mass="5662">MSVRPLPFDSKPSRICTSERWWVYSFSMFNEHIVREQEQIVKEQME</sequence>
<dbReference type="EMBL" id="JABFOR010000008">
    <property type="protein sequence ID" value="NOJ70728.1"/>
    <property type="molecule type" value="Genomic_DNA"/>
</dbReference>
<comment type="caution">
    <text evidence="1">The sequence shown here is derived from an EMBL/GenBank/DDBJ whole genome shotgun (WGS) entry which is preliminary data.</text>
</comment>
<dbReference type="RefSeq" id="WP_163977401.1">
    <property type="nucleotide sequence ID" value="NZ_JAMDMG010000014.1"/>
</dbReference>
<accession>A0AAP6ZVA2</accession>
<gene>
    <name evidence="1" type="ORF">HMI46_09200</name>
</gene>
<dbReference type="Proteomes" id="UP000552038">
    <property type="component" value="Unassembled WGS sequence"/>
</dbReference>
<dbReference type="AlphaFoldDB" id="A0AAP6ZVA2"/>
<evidence type="ECO:0000313" key="1">
    <source>
        <dbReference type="EMBL" id="NOJ70728.1"/>
    </source>
</evidence>
<organism evidence="1 2">
    <name type="scientific">Paenibacillus alvei</name>
    <name type="common">Bacillus alvei</name>
    <dbReference type="NCBI Taxonomy" id="44250"/>
    <lineage>
        <taxon>Bacteria</taxon>
        <taxon>Bacillati</taxon>
        <taxon>Bacillota</taxon>
        <taxon>Bacilli</taxon>
        <taxon>Bacillales</taxon>
        <taxon>Paenibacillaceae</taxon>
        <taxon>Paenibacillus</taxon>
    </lineage>
</organism>
<protein>
    <submittedName>
        <fullName evidence="1">Uncharacterized protein</fullName>
    </submittedName>
</protein>
<name>A0AAP6ZVA2_PAEAL</name>
<proteinExistence type="predicted"/>